<gene>
    <name evidence="1" type="ORF">L6452_18400</name>
</gene>
<name>A0ACB9C680_ARCLA</name>
<evidence type="ECO:0000313" key="2">
    <source>
        <dbReference type="Proteomes" id="UP001055879"/>
    </source>
</evidence>
<evidence type="ECO:0000313" key="1">
    <source>
        <dbReference type="EMBL" id="KAI3729735.1"/>
    </source>
</evidence>
<keyword evidence="2" id="KW-1185">Reference proteome</keyword>
<dbReference type="EMBL" id="CM042051">
    <property type="protein sequence ID" value="KAI3729735.1"/>
    <property type="molecule type" value="Genomic_DNA"/>
</dbReference>
<comment type="caution">
    <text evidence="1">The sequence shown here is derived from an EMBL/GenBank/DDBJ whole genome shotgun (WGS) entry which is preliminary data.</text>
</comment>
<dbReference type="Proteomes" id="UP001055879">
    <property type="component" value="Linkage Group LG05"/>
</dbReference>
<protein>
    <submittedName>
        <fullName evidence="1">Uncharacterized protein</fullName>
    </submittedName>
</protein>
<sequence length="108" mass="12135">MKSKKLERLPWQDSMKVLSLLTKDINSLSLSTLYGILLNYEQSNLLKKNLVKVSKDSKSTPVALVSSEIIPSQRSALTITELDSEFEEQSVLDHSLIGFKIIQSEDPI</sequence>
<proteinExistence type="predicted"/>
<organism evidence="1 2">
    <name type="scientific">Arctium lappa</name>
    <name type="common">Greater burdock</name>
    <name type="synonym">Lappa major</name>
    <dbReference type="NCBI Taxonomy" id="4217"/>
    <lineage>
        <taxon>Eukaryota</taxon>
        <taxon>Viridiplantae</taxon>
        <taxon>Streptophyta</taxon>
        <taxon>Embryophyta</taxon>
        <taxon>Tracheophyta</taxon>
        <taxon>Spermatophyta</taxon>
        <taxon>Magnoliopsida</taxon>
        <taxon>eudicotyledons</taxon>
        <taxon>Gunneridae</taxon>
        <taxon>Pentapetalae</taxon>
        <taxon>asterids</taxon>
        <taxon>campanulids</taxon>
        <taxon>Asterales</taxon>
        <taxon>Asteraceae</taxon>
        <taxon>Carduoideae</taxon>
        <taxon>Cardueae</taxon>
        <taxon>Arctiinae</taxon>
        <taxon>Arctium</taxon>
    </lineage>
</organism>
<reference evidence="2" key="1">
    <citation type="journal article" date="2022" name="Mol. Ecol. Resour.">
        <title>The genomes of chicory, endive, great burdock and yacon provide insights into Asteraceae palaeo-polyploidization history and plant inulin production.</title>
        <authorList>
            <person name="Fan W."/>
            <person name="Wang S."/>
            <person name="Wang H."/>
            <person name="Wang A."/>
            <person name="Jiang F."/>
            <person name="Liu H."/>
            <person name="Zhao H."/>
            <person name="Xu D."/>
            <person name="Zhang Y."/>
        </authorList>
    </citation>
    <scope>NUCLEOTIDE SEQUENCE [LARGE SCALE GENOMIC DNA]</scope>
    <source>
        <strain evidence="2">cv. Niubang</strain>
    </source>
</reference>
<accession>A0ACB9C680</accession>
<reference evidence="1 2" key="2">
    <citation type="journal article" date="2022" name="Mol. Ecol. Resour.">
        <title>The genomes of chicory, endive, great burdock and yacon provide insights into Asteraceae paleo-polyploidization history and plant inulin production.</title>
        <authorList>
            <person name="Fan W."/>
            <person name="Wang S."/>
            <person name="Wang H."/>
            <person name="Wang A."/>
            <person name="Jiang F."/>
            <person name="Liu H."/>
            <person name="Zhao H."/>
            <person name="Xu D."/>
            <person name="Zhang Y."/>
        </authorList>
    </citation>
    <scope>NUCLEOTIDE SEQUENCE [LARGE SCALE GENOMIC DNA]</scope>
    <source>
        <strain evidence="2">cv. Niubang</strain>
    </source>
</reference>